<organism evidence="2 3">
    <name type="scientific">Varroa destructor</name>
    <name type="common">Honeybee mite</name>
    <dbReference type="NCBI Taxonomy" id="109461"/>
    <lineage>
        <taxon>Eukaryota</taxon>
        <taxon>Metazoa</taxon>
        <taxon>Ecdysozoa</taxon>
        <taxon>Arthropoda</taxon>
        <taxon>Chelicerata</taxon>
        <taxon>Arachnida</taxon>
        <taxon>Acari</taxon>
        <taxon>Parasitiformes</taxon>
        <taxon>Mesostigmata</taxon>
        <taxon>Gamasina</taxon>
        <taxon>Dermanyssoidea</taxon>
        <taxon>Varroidae</taxon>
        <taxon>Varroa</taxon>
    </lineage>
</organism>
<accession>A0A7M7JER9</accession>
<evidence type="ECO:0000313" key="3">
    <source>
        <dbReference type="Proteomes" id="UP000594260"/>
    </source>
</evidence>
<feature type="compositionally biased region" description="Basic and acidic residues" evidence="1">
    <location>
        <begin position="56"/>
        <end position="78"/>
    </location>
</feature>
<dbReference type="KEGG" id="vde:111245918"/>
<keyword evidence="3" id="KW-1185">Reference proteome</keyword>
<name>A0A7M7JER9_VARDE</name>
<dbReference type="RefSeq" id="XP_022650655.1">
    <property type="nucleotide sequence ID" value="XM_022794920.1"/>
</dbReference>
<evidence type="ECO:0000313" key="2">
    <source>
        <dbReference type="EnsemblMetazoa" id="XP_022650655"/>
    </source>
</evidence>
<feature type="compositionally biased region" description="Low complexity" evidence="1">
    <location>
        <begin position="114"/>
        <end position="126"/>
    </location>
</feature>
<evidence type="ECO:0000256" key="1">
    <source>
        <dbReference type="SAM" id="MobiDB-lite"/>
    </source>
</evidence>
<dbReference type="InParanoid" id="A0A7M7JER9"/>
<sequence length="126" mass="12900">MADGEWSPSGNRTPKSSFNQGPAGAADEWRSPAGGAQTTRPHTTYRPGSHGSVKGYGDREGRRGQDGYSSRDGHRGQKDYGGQNNHGGRGNLTGQGGHGNKEGHGGPGGIPTCPLLSASMSAPLSS</sequence>
<protein>
    <submittedName>
        <fullName evidence="2">Uncharacterized protein</fullName>
    </submittedName>
</protein>
<dbReference type="AlphaFoldDB" id="A0A7M7JER9"/>
<feature type="region of interest" description="Disordered" evidence="1">
    <location>
        <begin position="1"/>
        <end position="126"/>
    </location>
</feature>
<feature type="compositionally biased region" description="Gly residues" evidence="1">
    <location>
        <begin position="84"/>
        <end position="98"/>
    </location>
</feature>
<dbReference type="EnsemblMetazoa" id="XM_022794920">
    <property type="protein sequence ID" value="XP_022650655"/>
    <property type="gene ID" value="LOC111245918"/>
</dbReference>
<dbReference type="Proteomes" id="UP000594260">
    <property type="component" value="Unplaced"/>
</dbReference>
<proteinExistence type="predicted"/>
<feature type="compositionally biased region" description="Polar residues" evidence="1">
    <location>
        <begin position="8"/>
        <end position="20"/>
    </location>
</feature>
<dbReference type="GeneID" id="111245918"/>
<reference evidence="2" key="1">
    <citation type="submission" date="2021-01" db="UniProtKB">
        <authorList>
            <consortium name="EnsemblMetazoa"/>
        </authorList>
    </citation>
    <scope>IDENTIFICATION</scope>
</reference>